<dbReference type="Proteomes" id="UP000887569">
    <property type="component" value="Unplaced"/>
</dbReference>
<evidence type="ECO:0000313" key="1">
    <source>
        <dbReference type="Proteomes" id="UP000887569"/>
    </source>
</evidence>
<proteinExistence type="predicted"/>
<dbReference type="WBParaSite" id="PgE495_g001_t02">
    <property type="protein sequence ID" value="PgE495_g001_t02"/>
    <property type="gene ID" value="PgE495_g001"/>
</dbReference>
<sequence>MYLYLVYRYAPRQHITISGLYSYDCSRRNFAIVTSDLRRQEAFKDLCILISSNEKVQKKWDLN</sequence>
<protein>
    <submittedName>
        <fullName evidence="2">Uncharacterized protein</fullName>
    </submittedName>
</protein>
<reference evidence="2" key="1">
    <citation type="submission" date="2022-11" db="UniProtKB">
        <authorList>
            <consortium name="WormBaseParasite"/>
        </authorList>
    </citation>
    <scope>IDENTIFICATION</scope>
</reference>
<organism evidence="1 2">
    <name type="scientific">Parascaris univalens</name>
    <name type="common">Nematode worm</name>
    <dbReference type="NCBI Taxonomy" id="6257"/>
    <lineage>
        <taxon>Eukaryota</taxon>
        <taxon>Metazoa</taxon>
        <taxon>Ecdysozoa</taxon>
        <taxon>Nematoda</taxon>
        <taxon>Chromadorea</taxon>
        <taxon>Rhabditida</taxon>
        <taxon>Spirurina</taxon>
        <taxon>Ascaridomorpha</taxon>
        <taxon>Ascaridoidea</taxon>
        <taxon>Ascarididae</taxon>
        <taxon>Parascaris</taxon>
    </lineage>
</organism>
<dbReference type="AlphaFoldDB" id="A0A915A430"/>
<name>A0A915A430_PARUN</name>
<accession>A0A915A430</accession>
<evidence type="ECO:0000313" key="2">
    <source>
        <dbReference type="WBParaSite" id="PgE495_g001_t02"/>
    </source>
</evidence>
<keyword evidence="1" id="KW-1185">Reference proteome</keyword>